<dbReference type="Proteomes" id="UP000594454">
    <property type="component" value="Chromosome 6"/>
</dbReference>
<feature type="active site" evidence="8">
    <location>
        <position position="271"/>
    </location>
</feature>
<feature type="chain" id="PRO_5030503970" description="Peptidase A1 domain-containing protein" evidence="11">
    <location>
        <begin position="19"/>
        <end position="386"/>
    </location>
</feature>
<evidence type="ECO:0000256" key="7">
    <source>
        <dbReference type="ARBA" id="ARBA00023180"/>
    </source>
</evidence>
<keyword evidence="3 11" id="KW-0732">Signal</keyword>
<evidence type="ECO:0000259" key="12">
    <source>
        <dbReference type="PROSITE" id="PS51767"/>
    </source>
</evidence>
<dbReference type="FunFam" id="2.40.70.10:FF:000009">
    <property type="entry name" value="Aspartic proteinase A1"/>
    <property type="match status" value="1"/>
</dbReference>
<reference evidence="13 14" key="1">
    <citation type="submission" date="2020-11" db="EMBL/GenBank/DDBJ databases">
        <authorList>
            <person name="Wallbank WR R."/>
            <person name="Pardo Diaz C."/>
            <person name="Kozak K."/>
            <person name="Martin S."/>
            <person name="Jiggins C."/>
            <person name="Moest M."/>
            <person name="Warren A I."/>
            <person name="Generalovic N T."/>
            <person name="Byers J.R.P. K."/>
            <person name="Montejo-Kovacevich G."/>
            <person name="Yen C E."/>
        </authorList>
    </citation>
    <scope>NUCLEOTIDE SEQUENCE [LARGE SCALE GENOMIC DNA]</scope>
</reference>
<keyword evidence="5 10" id="KW-0378">Hydrolase</keyword>
<dbReference type="GO" id="GO:0004190">
    <property type="term" value="F:aspartic-type endopeptidase activity"/>
    <property type="evidence" value="ECO:0007669"/>
    <property type="project" value="UniProtKB-KW"/>
</dbReference>
<evidence type="ECO:0000256" key="2">
    <source>
        <dbReference type="ARBA" id="ARBA00022670"/>
    </source>
</evidence>
<keyword evidence="2 10" id="KW-0645">Protease</keyword>
<sequence length="386" mass="42108">MLVKGFVLGLCLLAAVNADLVRVKLTKFDSARRHFESVGTDLTQLRLQNRYGGPTPEPLSNYLDAQYYGAISIGTPPQNFKVVFDTGSSNLWVPSKKCHFTNIACLMHNKYDSNKSKTYQKNGTEFAIRYGSGSLSGFLSEDTLSMAGLDIRNQTFAEALSEPGLVFVAAKFDGILGLGYSSIAVDGVRPPFYQMYDQKLIQEPIFSFYLNRDPKAPEGGEIIFGGVDKSHYTGEITYVPVTRKAYWQFQMDGASVGDVKFCNGGCKAIADTGTSLLAGPVEEATKINQAIGGTPVMGGQYIVACESIPKLPKVQFVLNGKTFELEGKDYILTINQMGKTICLSGFAGIDIPPPNGPLWILGDVFIGKFYTIFDMQEDRVGFATAV</sequence>
<dbReference type="OrthoDB" id="771136at2759"/>
<dbReference type="Gene3D" id="2.60.40.1960">
    <property type="match status" value="1"/>
</dbReference>
<dbReference type="OMA" id="KYDHDAS"/>
<dbReference type="Gene3D" id="2.40.70.10">
    <property type="entry name" value="Acid Proteases"/>
    <property type="match status" value="2"/>
</dbReference>
<name>A0A7R8Z0U6_HERIL</name>
<evidence type="ECO:0000313" key="14">
    <source>
        <dbReference type="Proteomes" id="UP000594454"/>
    </source>
</evidence>
<evidence type="ECO:0000256" key="5">
    <source>
        <dbReference type="ARBA" id="ARBA00022801"/>
    </source>
</evidence>
<dbReference type="InterPro" id="IPR001969">
    <property type="entry name" value="Aspartic_peptidase_AS"/>
</dbReference>
<dbReference type="Pfam" id="PF00026">
    <property type="entry name" value="Asp"/>
    <property type="match status" value="1"/>
</dbReference>
<keyword evidence="6 9" id="KW-1015">Disulfide bond</keyword>
<keyword evidence="14" id="KW-1185">Reference proteome</keyword>
<dbReference type="FunCoup" id="A0A7R8Z0U6">
    <property type="interactions" value="1003"/>
</dbReference>
<dbReference type="EMBL" id="LR899014">
    <property type="protein sequence ID" value="CAD7092994.1"/>
    <property type="molecule type" value="Genomic_DNA"/>
</dbReference>
<dbReference type="SUPFAM" id="SSF50630">
    <property type="entry name" value="Acid proteases"/>
    <property type="match status" value="1"/>
</dbReference>
<dbReference type="PANTHER" id="PTHR47966">
    <property type="entry name" value="BETA-SITE APP-CLEAVING ENZYME, ISOFORM A-RELATED"/>
    <property type="match status" value="1"/>
</dbReference>
<evidence type="ECO:0000313" key="13">
    <source>
        <dbReference type="EMBL" id="CAD7092994.1"/>
    </source>
</evidence>
<feature type="disulfide bond" evidence="9">
    <location>
        <begin position="305"/>
        <end position="342"/>
    </location>
</feature>
<feature type="domain" description="Peptidase A1" evidence="12">
    <location>
        <begin position="67"/>
        <end position="383"/>
    </location>
</feature>
<dbReference type="AlphaFoldDB" id="A0A7R8Z0U6"/>
<feature type="disulfide bond" evidence="9">
    <location>
        <begin position="262"/>
        <end position="266"/>
    </location>
</feature>
<evidence type="ECO:0000256" key="10">
    <source>
        <dbReference type="RuleBase" id="RU000454"/>
    </source>
</evidence>
<dbReference type="FunFam" id="2.40.70.10:FF:000044">
    <property type="entry name" value="Lysosomal aspartic protease"/>
    <property type="match status" value="1"/>
</dbReference>
<dbReference type="FunFam" id="2.60.40.1960:FF:000001">
    <property type="entry name" value="Cathepsin D"/>
    <property type="match status" value="1"/>
</dbReference>
<evidence type="ECO:0000256" key="11">
    <source>
        <dbReference type="SAM" id="SignalP"/>
    </source>
</evidence>
<dbReference type="PRINTS" id="PR00792">
    <property type="entry name" value="PEPSIN"/>
</dbReference>
<dbReference type="GO" id="GO:0005764">
    <property type="term" value="C:lysosome"/>
    <property type="evidence" value="ECO:0007669"/>
    <property type="project" value="TreeGrafter"/>
</dbReference>
<gene>
    <name evidence="13" type="ORF">HERILL_LOCUS15311</name>
</gene>
<dbReference type="InterPro" id="IPR021109">
    <property type="entry name" value="Peptidase_aspartic_dom_sf"/>
</dbReference>
<evidence type="ECO:0000256" key="4">
    <source>
        <dbReference type="ARBA" id="ARBA00022750"/>
    </source>
</evidence>
<dbReference type="PROSITE" id="PS51767">
    <property type="entry name" value="PEPTIDASE_A1"/>
    <property type="match status" value="1"/>
</dbReference>
<dbReference type="InterPro" id="IPR033121">
    <property type="entry name" value="PEPTIDASE_A1"/>
</dbReference>
<organism evidence="13 14">
    <name type="scientific">Hermetia illucens</name>
    <name type="common">Black soldier fly</name>
    <dbReference type="NCBI Taxonomy" id="343691"/>
    <lineage>
        <taxon>Eukaryota</taxon>
        <taxon>Metazoa</taxon>
        <taxon>Ecdysozoa</taxon>
        <taxon>Arthropoda</taxon>
        <taxon>Hexapoda</taxon>
        <taxon>Insecta</taxon>
        <taxon>Pterygota</taxon>
        <taxon>Neoptera</taxon>
        <taxon>Endopterygota</taxon>
        <taxon>Diptera</taxon>
        <taxon>Brachycera</taxon>
        <taxon>Stratiomyomorpha</taxon>
        <taxon>Stratiomyidae</taxon>
        <taxon>Hermetiinae</taxon>
        <taxon>Hermetia</taxon>
    </lineage>
</organism>
<dbReference type="PANTHER" id="PTHR47966:SF51">
    <property type="entry name" value="BETA-SITE APP-CLEAVING ENZYME, ISOFORM A-RELATED"/>
    <property type="match status" value="1"/>
</dbReference>
<protein>
    <recommendedName>
        <fullName evidence="12">Peptidase A1 domain-containing protein</fullName>
    </recommendedName>
</protein>
<dbReference type="InParanoid" id="A0A7R8Z0U6"/>
<keyword evidence="4 10" id="KW-0064">Aspartyl protease</keyword>
<feature type="active site" evidence="8">
    <location>
        <position position="85"/>
    </location>
</feature>
<proteinExistence type="inferred from homology"/>
<accession>A0A7R8Z0U6</accession>
<feature type="signal peptide" evidence="11">
    <location>
        <begin position="1"/>
        <end position="18"/>
    </location>
</feature>
<evidence type="ECO:0000256" key="6">
    <source>
        <dbReference type="ARBA" id="ARBA00023157"/>
    </source>
</evidence>
<evidence type="ECO:0000256" key="9">
    <source>
        <dbReference type="PIRSR" id="PIRSR601461-2"/>
    </source>
</evidence>
<feature type="disulfide bond" evidence="9">
    <location>
        <begin position="98"/>
        <end position="105"/>
    </location>
</feature>
<evidence type="ECO:0000256" key="3">
    <source>
        <dbReference type="ARBA" id="ARBA00022729"/>
    </source>
</evidence>
<comment type="similarity">
    <text evidence="1 10">Belongs to the peptidase A1 family.</text>
</comment>
<dbReference type="GO" id="GO:0006508">
    <property type="term" value="P:proteolysis"/>
    <property type="evidence" value="ECO:0007669"/>
    <property type="project" value="UniProtKB-KW"/>
</dbReference>
<evidence type="ECO:0000256" key="8">
    <source>
        <dbReference type="PIRSR" id="PIRSR601461-1"/>
    </source>
</evidence>
<keyword evidence="7" id="KW-0325">Glycoprotein</keyword>
<dbReference type="InterPro" id="IPR001461">
    <property type="entry name" value="Aspartic_peptidase_A1"/>
</dbReference>
<dbReference type="PROSITE" id="PS00141">
    <property type="entry name" value="ASP_PROTEASE"/>
    <property type="match status" value="2"/>
</dbReference>
<evidence type="ECO:0000256" key="1">
    <source>
        <dbReference type="ARBA" id="ARBA00007447"/>
    </source>
</evidence>